<dbReference type="InterPro" id="IPR002563">
    <property type="entry name" value="Flavin_Rdtase-like_dom"/>
</dbReference>
<evidence type="ECO:0000313" key="4">
    <source>
        <dbReference type="EMBL" id="KKB80720.1"/>
    </source>
</evidence>
<accession>A0A0F5LEK8</accession>
<keyword evidence="6" id="KW-1185">Reference proteome</keyword>
<dbReference type="EMBL" id="LAJF01000101">
    <property type="protein sequence ID" value="KKB80720.1"/>
    <property type="molecule type" value="Genomic_DNA"/>
</dbReference>
<dbReference type="PATRIC" id="fig|1121477.3.peg.92"/>
<evidence type="ECO:0000313" key="5">
    <source>
        <dbReference type="EMBL" id="SHE49484.1"/>
    </source>
</evidence>
<dbReference type="GO" id="GO:0042602">
    <property type="term" value="F:riboflavin reductase (NADPH) activity"/>
    <property type="evidence" value="ECO:0007669"/>
    <property type="project" value="TreeGrafter"/>
</dbReference>
<name>A0A0F5LEK8_9HYPH</name>
<evidence type="ECO:0000256" key="2">
    <source>
        <dbReference type="ARBA" id="ARBA00023002"/>
    </source>
</evidence>
<proteinExistence type="inferred from homology"/>
<dbReference type="PANTHER" id="PTHR30466">
    <property type="entry name" value="FLAVIN REDUCTASE"/>
    <property type="match status" value="1"/>
</dbReference>
<evidence type="ECO:0000313" key="6">
    <source>
        <dbReference type="Proteomes" id="UP000033608"/>
    </source>
</evidence>
<dbReference type="Proteomes" id="UP000184533">
    <property type="component" value="Unassembled WGS sequence"/>
</dbReference>
<reference evidence="4 6" key="1">
    <citation type="submission" date="2015-03" db="EMBL/GenBank/DDBJ databases">
        <authorList>
            <person name="Hassan Y.I."/>
            <person name="Lepp D."/>
            <person name="Zhou T."/>
        </authorList>
    </citation>
    <scope>NUCLEOTIDE SEQUENCE [LARGE SCALE GENOMIC DNA]</scope>
    <source>
        <strain evidence="4 6">DSM 17137</strain>
    </source>
</reference>
<dbReference type="STRING" id="1121477.SAMN02745223_00544"/>
<dbReference type="RefSeq" id="WP_046136483.1">
    <property type="nucleotide sequence ID" value="NZ_FQVC01000001.1"/>
</dbReference>
<evidence type="ECO:0000256" key="1">
    <source>
        <dbReference type="ARBA" id="ARBA00008898"/>
    </source>
</evidence>
<organism evidence="4 6">
    <name type="scientific">Devosia limi DSM 17137</name>
    <dbReference type="NCBI Taxonomy" id="1121477"/>
    <lineage>
        <taxon>Bacteria</taxon>
        <taxon>Pseudomonadati</taxon>
        <taxon>Pseudomonadota</taxon>
        <taxon>Alphaproteobacteria</taxon>
        <taxon>Hyphomicrobiales</taxon>
        <taxon>Devosiaceae</taxon>
        <taxon>Devosia</taxon>
    </lineage>
</organism>
<dbReference type="SMART" id="SM00903">
    <property type="entry name" value="Flavin_Reduct"/>
    <property type="match status" value="1"/>
</dbReference>
<dbReference type="Pfam" id="PF01613">
    <property type="entry name" value="Flavin_Reduct"/>
    <property type="match status" value="1"/>
</dbReference>
<dbReference type="SUPFAM" id="SSF50475">
    <property type="entry name" value="FMN-binding split barrel"/>
    <property type="match status" value="1"/>
</dbReference>
<keyword evidence="2" id="KW-0560">Oxidoreductase</keyword>
<dbReference type="GO" id="GO:0010181">
    <property type="term" value="F:FMN binding"/>
    <property type="evidence" value="ECO:0007669"/>
    <property type="project" value="InterPro"/>
</dbReference>
<dbReference type="EMBL" id="FQVC01000001">
    <property type="protein sequence ID" value="SHE49484.1"/>
    <property type="molecule type" value="Genomic_DNA"/>
</dbReference>
<protein>
    <submittedName>
        <fullName evidence="4 5">Flavin reductase</fullName>
    </submittedName>
</protein>
<dbReference type="AlphaFoldDB" id="A0A0F5LEK8"/>
<feature type="domain" description="Flavin reductase like" evidence="3">
    <location>
        <begin position="1"/>
        <end position="147"/>
    </location>
</feature>
<dbReference type="InterPro" id="IPR050268">
    <property type="entry name" value="NADH-dep_flavin_reductase"/>
</dbReference>
<dbReference type="InterPro" id="IPR012349">
    <property type="entry name" value="Split_barrel_FMN-bd"/>
</dbReference>
<dbReference type="Gene3D" id="2.30.110.10">
    <property type="entry name" value="Electron Transport, Fmn-binding Protein, Chain A"/>
    <property type="match status" value="1"/>
</dbReference>
<sequence length="155" mass="17103">MRQLAGAVSVVSVGEGAHRTGFTATSVTSLSIDPPSLLVSLNRNSASWPIVQRYRRFTVNILSSAHRQIAETFAGRRGLRGAERYADARWQQHGQAPALIDALAVIECDLDEAIERHSHAILIGRVLSVSHRTGVDPLVYWQGDYRRLDTDADDQ</sequence>
<reference evidence="5 7" key="2">
    <citation type="submission" date="2016-11" db="EMBL/GenBank/DDBJ databases">
        <authorList>
            <person name="Jaros S."/>
            <person name="Januszkiewicz K."/>
            <person name="Wedrychowicz H."/>
        </authorList>
    </citation>
    <scope>NUCLEOTIDE SEQUENCE [LARGE SCALE GENOMIC DNA]</scope>
    <source>
        <strain evidence="5 7">DSM 17137</strain>
    </source>
</reference>
<gene>
    <name evidence="5" type="ORF">SAMN02745223_00544</name>
    <name evidence="4" type="ORF">VW29_16730</name>
</gene>
<comment type="similarity">
    <text evidence="1">Belongs to the non-flavoprotein flavin reductase family.</text>
</comment>
<dbReference type="PANTHER" id="PTHR30466:SF11">
    <property type="entry name" value="FLAVIN-DEPENDENT MONOOXYGENASE, REDUCTASE SUBUNIT HSAB"/>
    <property type="match status" value="1"/>
</dbReference>
<evidence type="ECO:0000259" key="3">
    <source>
        <dbReference type="SMART" id="SM00903"/>
    </source>
</evidence>
<dbReference type="Proteomes" id="UP000033608">
    <property type="component" value="Unassembled WGS sequence"/>
</dbReference>
<evidence type="ECO:0000313" key="7">
    <source>
        <dbReference type="Proteomes" id="UP000184533"/>
    </source>
</evidence>